<dbReference type="EMBL" id="ML180282">
    <property type="protein sequence ID" value="THU78012.1"/>
    <property type="molecule type" value="Genomic_DNA"/>
</dbReference>
<gene>
    <name evidence="1" type="ORF">K435DRAFT_701047</name>
</gene>
<evidence type="ECO:0000313" key="2">
    <source>
        <dbReference type="Proteomes" id="UP000297245"/>
    </source>
</evidence>
<feature type="non-terminal residue" evidence="1">
    <location>
        <position position="1"/>
    </location>
</feature>
<name>A0A4S8KQL3_DENBC</name>
<dbReference type="Proteomes" id="UP000297245">
    <property type="component" value="Unassembled WGS sequence"/>
</dbReference>
<evidence type="ECO:0000313" key="1">
    <source>
        <dbReference type="EMBL" id="THU78012.1"/>
    </source>
</evidence>
<organism evidence="1 2">
    <name type="scientific">Dendrothele bispora (strain CBS 962.96)</name>
    <dbReference type="NCBI Taxonomy" id="1314807"/>
    <lineage>
        <taxon>Eukaryota</taxon>
        <taxon>Fungi</taxon>
        <taxon>Dikarya</taxon>
        <taxon>Basidiomycota</taxon>
        <taxon>Agaricomycotina</taxon>
        <taxon>Agaricomycetes</taxon>
        <taxon>Agaricomycetidae</taxon>
        <taxon>Agaricales</taxon>
        <taxon>Agaricales incertae sedis</taxon>
        <taxon>Dendrothele</taxon>
    </lineage>
</organism>
<dbReference type="AlphaFoldDB" id="A0A4S8KQL3"/>
<proteinExistence type="predicted"/>
<protein>
    <submittedName>
        <fullName evidence="1">Uncharacterized protein</fullName>
    </submittedName>
</protein>
<reference evidence="1 2" key="1">
    <citation type="journal article" date="2019" name="Nat. Ecol. Evol.">
        <title>Megaphylogeny resolves global patterns of mushroom evolution.</title>
        <authorList>
            <person name="Varga T."/>
            <person name="Krizsan K."/>
            <person name="Foldi C."/>
            <person name="Dima B."/>
            <person name="Sanchez-Garcia M."/>
            <person name="Sanchez-Ramirez S."/>
            <person name="Szollosi G.J."/>
            <person name="Szarkandi J.G."/>
            <person name="Papp V."/>
            <person name="Albert L."/>
            <person name="Andreopoulos W."/>
            <person name="Angelini C."/>
            <person name="Antonin V."/>
            <person name="Barry K.W."/>
            <person name="Bougher N.L."/>
            <person name="Buchanan P."/>
            <person name="Buyck B."/>
            <person name="Bense V."/>
            <person name="Catcheside P."/>
            <person name="Chovatia M."/>
            <person name="Cooper J."/>
            <person name="Damon W."/>
            <person name="Desjardin D."/>
            <person name="Finy P."/>
            <person name="Geml J."/>
            <person name="Haridas S."/>
            <person name="Hughes K."/>
            <person name="Justo A."/>
            <person name="Karasinski D."/>
            <person name="Kautmanova I."/>
            <person name="Kiss B."/>
            <person name="Kocsube S."/>
            <person name="Kotiranta H."/>
            <person name="LaButti K.M."/>
            <person name="Lechner B.E."/>
            <person name="Liimatainen K."/>
            <person name="Lipzen A."/>
            <person name="Lukacs Z."/>
            <person name="Mihaltcheva S."/>
            <person name="Morgado L.N."/>
            <person name="Niskanen T."/>
            <person name="Noordeloos M.E."/>
            <person name="Ohm R.A."/>
            <person name="Ortiz-Santana B."/>
            <person name="Ovrebo C."/>
            <person name="Racz N."/>
            <person name="Riley R."/>
            <person name="Savchenko A."/>
            <person name="Shiryaev A."/>
            <person name="Soop K."/>
            <person name="Spirin V."/>
            <person name="Szebenyi C."/>
            <person name="Tomsovsky M."/>
            <person name="Tulloss R.E."/>
            <person name="Uehling J."/>
            <person name="Grigoriev I.V."/>
            <person name="Vagvolgyi C."/>
            <person name="Papp T."/>
            <person name="Martin F.M."/>
            <person name="Miettinen O."/>
            <person name="Hibbett D.S."/>
            <person name="Nagy L.G."/>
        </authorList>
    </citation>
    <scope>NUCLEOTIDE SEQUENCE [LARGE SCALE GENOMIC DNA]</scope>
    <source>
        <strain evidence="1 2">CBS 962.96</strain>
    </source>
</reference>
<keyword evidence="2" id="KW-1185">Reference proteome</keyword>
<sequence length="67" mass="7982">ISIEEWGSINLQHDRIYSHKVFWVNYTTYDMQWSQDSINPQTFTDIMVRSSDPDTPYCYACVHVKYG</sequence>
<accession>A0A4S8KQL3</accession>
<dbReference type="OrthoDB" id="2692094at2759"/>